<dbReference type="InterPro" id="IPR020843">
    <property type="entry name" value="ER"/>
</dbReference>
<dbReference type="InterPro" id="IPR002328">
    <property type="entry name" value="ADH_Zn_CS"/>
</dbReference>
<accession>A0ABT0QXP2</accession>
<feature type="transmembrane region" description="Helical" evidence="6">
    <location>
        <begin position="168"/>
        <end position="190"/>
    </location>
</feature>
<dbReference type="InterPro" id="IPR050129">
    <property type="entry name" value="Zn_alcohol_dh"/>
</dbReference>
<sequence>MRALVLDVPGSTPQVRDIPAPEAPPGGVVLQVEAAGLCRSDWHAAVGHDATVAFPHVPGHELVGRVLSVGEGVSRWRVGDRVTSPFVCGCGHCQWCEAGQSQVCPDQTQPGFTHFGAFAEQVVLHAADHNLVGVGEGLPAEAVVPLGCRFATAFRGLRQRAQLHAGELVAVIGCGGVGLSAVMIAAALGARVIAVDISPRALELAQRHGAERAVLTAGLDPQASADAIIAATGERPAVTVDALGLEATLETALQSLAPLGRHVQIGLFAAPPVTALPRIIGQELSLLGSHGMASGGYGELLEMVRDGRLRPQDLVTASIGLEEAGAALMAMGDAPPAGITIIRP</sequence>
<comment type="caution">
    <text evidence="8">The sequence shown here is derived from an EMBL/GenBank/DDBJ whole genome shotgun (WGS) entry which is preliminary data.</text>
</comment>
<dbReference type="PROSITE" id="PS00059">
    <property type="entry name" value="ADH_ZINC"/>
    <property type="match status" value="1"/>
</dbReference>
<dbReference type="PANTHER" id="PTHR43401">
    <property type="entry name" value="L-THREONINE 3-DEHYDROGENASE"/>
    <property type="match status" value="1"/>
</dbReference>
<dbReference type="Gene3D" id="3.90.180.10">
    <property type="entry name" value="Medium-chain alcohol dehydrogenases, catalytic domain"/>
    <property type="match status" value="1"/>
</dbReference>
<dbReference type="PANTHER" id="PTHR43401:SF5">
    <property type="entry name" value="ALCOHOL DEHYDROGENASE-RELATED"/>
    <property type="match status" value="1"/>
</dbReference>
<evidence type="ECO:0000256" key="1">
    <source>
        <dbReference type="ARBA" id="ARBA00001947"/>
    </source>
</evidence>
<evidence type="ECO:0000256" key="3">
    <source>
        <dbReference type="ARBA" id="ARBA00022833"/>
    </source>
</evidence>
<evidence type="ECO:0000256" key="2">
    <source>
        <dbReference type="ARBA" id="ARBA00022723"/>
    </source>
</evidence>
<organism evidence="8 9">
    <name type="scientific">Brachybacterium equifaecis</name>
    <dbReference type="NCBI Taxonomy" id="2910770"/>
    <lineage>
        <taxon>Bacteria</taxon>
        <taxon>Bacillati</taxon>
        <taxon>Actinomycetota</taxon>
        <taxon>Actinomycetes</taxon>
        <taxon>Micrococcales</taxon>
        <taxon>Dermabacteraceae</taxon>
        <taxon>Brachybacterium</taxon>
    </lineage>
</organism>
<dbReference type="SUPFAM" id="SSF50129">
    <property type="entry name" value="GroES-like"/>
    <property type="match status" value="1"/>
</dbReference>
<dbReference type="EMBL" id="JAKNCJ010000001">
    <property type="protein sequence ID" value="MCL6422447.1"/>
    <property type="molecule type" value="Genomic_DNA"/>
</dbReference>
<proteinExistence type="inferred from homology"/>
<evidence type="ECO:0000256" key="5">
    <source>
        <dbReference type="RuleBase" id="RU361277"/>
    </source>
</evidence>
<keyword evidence="4" id="KW-0560">Oxidoreductase</keyword>
<keyword evidence="2 5" id="KW-0479">Metal-binding</keyword>
<dbReference type="Proteomes" id="UP001203761">
    <property type="component" value="Unassembled WGS sequence"/>
</dbReference>
<feature type="domain" description="Enoyl reductase (ER)" evidence="7">
    <location>
        <begin position="10"/>
        <end position="342"/>
    </location>
</feature>
<name>A0ABT0QXP2_9MICO</name>
<dbReference type="RefSeq" id="WP_249736547.1">
    <property type="nucleotide sequence ID" value="NZ_JAKNCJ010000001.1"/>
</dbReference>
<evidence type="ECO:0000259" key="7">
    <source>
        <dbReference type="SMART" id="SM00829"/>
    </source>
</evidence>
<keyword evidence="6" id="KW-0812">Transmembrane</keyword>
<comment type="cofactor">
    <cofactor evidence="1 5">
        <name>Zn(2+)</name>
        <dbReference type="ChEBI" id="CHEBI:29105"/>
    </cofactor>
</comment>
<evidence type="ECO:0000256" key="6">
    <source>
        <dbReference type="SAM" id="Phobius"/>
    </source>
</evidence>
<keyword evidence="6" id="KW-1133">Transmembrane helix</keyword>
<keyword evidence="9" id="KW-1185">Reference proteome</keyword>
<comment type="similarity">
    <text evidence="5">Belongs to the zinc-containing alcohol dehydrogenase family.</text>
</comment>
<evidence type="ECO:0000256" key="4">
    <source>
        <dbReference type="ARBA" id="ARBA00023002"/>
    </source>
</evidence>
<dbReference type="InterPro" id="IPR011032">
    <property type="entry name" value="GroES-like_sf"/>
</dbReference>
<reference evidence="8" key="1">
    <citation type="submission" date="2022-02" db="EMBL/GenBank/DDBJ databases">
        <authorList>
            <person name="Lee M."/>
            <person name="Kim S.-J."/>
            <person name="Jung M.-Y."/>
        </authorList>
    </citation>
    <scope>NUCLEOTIDE SEQUENCE</scope>
    <source>
        <strain evidence="8">JHP9</strain>
    </source>
</reference>
<dbReference type="InterPro" id="IPR013154">
    <property type="entry name" value="ADH-like_N"/>
</dbReference>
<protein>
    <submittedName>
        <fullName evidence="8">Alcohol dehydrogenase catalytic domain-containing protein</fullName>
    </submittedName>
</protein>
<gene>
    <name evidence="8" type="ORF">Bequi_03450</name>
</gene>
<dbReference type="SUPFAM" id="SSF51735">
    <property type="entry name" value="NAD(P)-binding Rossmann-fold domains"/>
    <property type="match status" value="1"/>
</dbReference>
<dbReference type="Pfam" id="PF08240">
    <property type="entry name" value="ADH_N"/>
    <property type="match status" value="1"/>
</dbReference>
<dbReference type="InterPro" id="IPR036291">
    <property type="entry name" value="NAD(P)-bd_dom_sf"/>
</dbReference>
<dbReference type="Pfam" id="PF00107">
    <property type="entry name" value="ADH_zinc_N"/>
    <property type="match status" value="1"/>
</dbReference>
<keyword evidence="3 5" id="KW-0862">Zinc</keyword>
<evidence type="ECO:0000313" key="9">
    <source>
        <dbReference type="Proteomes" id="UP001203761"/>
    </source>
</evidence>
<evidence type="ECO:0000313" key="8">
    <source>
        <dbReference type="EMBL" id="MCL6422447.1"/>
    </source>
</evidence>
<dbReference type="InterPro" id="IPR013149">
    <property type="entry name" value="ADH-like_C"/>
</dbReference>
<dbReference type="SMART" id="SM00829">
    <property type="entry name" value="PKS_ER"/>
    <property type="match status" value="1"/>
</dbReference>
<keyword evidence="6" id="KW-0472">Membrane</keyword>